<proteinExistence type="predicted"/>
<feature type="transmembrane region" description="Helical" evidence="6">
    <location>
        <begin position="441"/>
        <end position="461"/>
    </location>
</feature>
<feature type="transmembrane region" description="Helical" evidence="6">
    <location>
        <begin position="186"/>
        <end position="207"/>
    </location>
</feature>
<reference evidence="7 8" key="1">
    <citation type="submission" date="2019-07" db="EMBL/GenBank/DDBJ databases">
        <title>Novel species isolated from glacier.</title>
        <authorList>
            <person name="Liu Q."/>
            <person name="Xin Y.-H."/>
        </authorList>
    </citation>
    <scope>NUCLEOTIDE SEQUENCE [LARGE SCALE GENOMIC DNA]</scope>
    <source>
        <strain evidence="7 8">LB1R16</strain>
    </source>
</reference>
<feature type="transmembrane region" description="Helical" evidence="6">
    <location>
        <begin position="162"/>
        <end position="180"/>
    </location>
</feature>
<accession>A0A552U9V4</accession>
<evidence type="ECO:0000256" key="2">
    <source>
        <dbReference type="ARBA" id="ARBA00022475"/>
    </source>
</evidence>
<evidence type="ECO:0000256" key="5">
    <source>
        <dbReference type="ARBA" id="ARBA00023136"/>
    </source>
</evidence>
<keyword evidence="5 6" id="KW-0472">Membrane</keyword>
<evidence type="ECO:0000256" key="4">
    <source>
        <dbReference type="ARBA" id="ARBA00022989"/>
    </source>
</evidence>
<feature type="transmembrane region" description="Helical" evidence="6">
    <location>
        <begin position="383"/>
        <end position="401"/>
    </location>
</feature>
<feature type="transmembrane region" description="Helical" evidence="6">
    <location>
        <begin position="122"/>
        <end position="141"/>
    </location>
</feature>
<evidence type="ECO:0000313" key="8">
    <source>
        <dbReference type="Proteomes" id="UP000317894"/>
    </source>
</evidence>
<feature type="transmembrane region" description="Helical" evidence="6">
    <location>
        <begin position="341"/>
        <end position="362"/>
    </location>
</feature>
<dbReference type="RefSeq" id="WP_144335138.1">
    <property type="nucleotide sequence ID" value="NZ_VJWA01000002.1"/>
</dbReference>
<organism evidence="7 8">
    <name type="scientific">Glacieibacterium frigidum</name>
    <dbReference type="NCBI Taxonomy" id="2593303"/>
    <lineage>
        <taxon>Bacteria</taxon>
        <taxon>Pseudomonadati</taxon>
        <taxon>Pseudomonadota</taxon>
        <taxon>Alphaproteobacteria</taxon>
        <taxon>Sphingomonadales</taxon>
        <taxon>Sphingosinicellaceae</taxon>
        <taxon>Glacieibacterium</taxon>
    </lineage>
</organism>
<name>A0A552U9V4_9SPHN</name>
<keyword evidence="2" id="KW-1003">Cell membrane</keyword>
<dbReference type="PANTHER" id="PTHR30250:SF11">
    <property type="entry name" value="O-ANTIGEN TRANSPORTER-RELATED"/>
    <property type="match status" value="1"/>
</dbReference>
<dbReference type="OrthoDB" id="7417248at2"/>
<keyword evidence="3 6" id="KW-0812">Transmembrane</keyword>
<feature type="transmembrane region" description="Helical" evidence="6">
    <location>
        <begin position="85"/>
        <end position="110"/>
    </location>
</feature>
<dbReference type="GO" id="GO:0005886">
    <property type="term" value="C:plasma membrane"/>
    <property type="evidence" value="ECO:0007669"/>
    <property type="project" value="UniProtKB-SubCell"/>
</dbReference>
<dbReference type="EMBL" id="VJWA01000002">
    <property type="protein sequence ID" value="TRW14969.1"/>
    <property type="molecule type" value="Genomic_DNA"/>
</dbReference>
<comment type="caution">
    <text evidence="7">The sequence shown here is derived from an EMBL/GenBank/DDBJ whole genome shotgun (WGS) entry which is preliminary data.</text>
</comment>
<evidence type="ECO:0000256" key="1">
    <source>
        <dbReference type="ARBA" id="ARBA00004651"/>
    </source>
</evidence>
<evidence type="ECO:0000256" key="6">
    <source>
        <dbReference type="SAM" id="Phobius"/>
    </source>
</evidence>
<feature type="transmembrane region" description="Helical" evidence="6">
    <location>
        <begin position="467"/>
        <end position="484"/>
    </location>
</feature>
<gene>
    <name evidence="7" type="ORF">FMM06_15020</name>
</gene>
<dbReference type="Proteomes" id="UP000317894">
    <property type="component" value="Unassembled WGS sequence"/>
</dbReference>
<feature type="transmembrane region" description="Helical" evidence="6">
    <location>
        <begin position="315"/>
        <end position="335"/>
    </location>
</feature>
<keyword evidence="8" id="KW-1185">Reference proteome</keyword>
<feature type="transmembrane region" description="Helical" evidence="6">
    <location>
        <begin position="43"/>
        <end position="64"/>
    </location>
</feature>
<dbReference type="PANTHER" id="PTHR30250">
    <property type="entry name" value="PST FAMILY PREDICTED COLANIC ACID TRANSPORTER"/>
    <property type="match status" value="1"/>
</dbReference>
<evidence type="ECO:0000313" key="7">
    <source>
        <dbReference type="EMBL" id="TRW14969.1"/>
    </source>
</evidence>
<dbReference type="AlphaFoldDB" id="A0A552U9V4"/>
<comment type="subcellular location">
    <subcellularLocation>
        <location evidence="1">Cell membrane</location>
        <topology evidence="1">Multi-pass membrane protein</topology>
    </subcellularLocation>
</comment>
<feature type="transmembrane region" description="Helical" evidence="6">
    <location>
        <begin position="407"/>
        <end position="429"/>
    </location>
</feature>
<keyword evidence="4 6" id="KW-1133">Transmembrane helix</keyword>
<protein>
    <submittedName>
        <fullName evidence="7">Oligosaccharide flippase family protein</fullName>
    </submittedName>
</protein>
<evidence type="ECO:0000256" key="3">
    <source>
        <dbReference type="ARBA" id="ARBA00022692"/>
    </source>
</evidence>
<dbReference type="InterPro" id="IPR050833">
    <property type="entry name" value="Poly_Biosynth_Transport"/>
</dbReference>
<sequence>MSRAVSTADVARAAGTSSLARLGAVIEVLTTPALTWLFGVPAYGVYTVLAAAVTLCSGSIDLAMPSVLQRVVPQAKDEGQAHAAVKWALILGVLPSIAVATAVTVLAPWLGSQVNAAAADRATLTLAVTIFAWVLPLTSLVEVSTAAARARHAFGPEIRLRVFWEQLVRLGLAGILWLAWRGGWGGAALALAVAHLGSILVVAGLSLRLVARFYDWRTVIAAPLTGAQARAMLGYGVALIPANALRRALTDLPPILLNRWLPGVGGATAAGLYGIARKLSSIPQLVRTIFAYVMAPLASTQAAHDRAAIAPLYGFATRLATALALPLSALLVGLGDVLLRGFAPGATAAYPLVVVLVAARAAEAVAGPASAIIETVGNRARPTINAVVGVAVWTGLALLLVPRFGAAGMAAAVGAAVIVNAWLAVAELALLDGLAPFAAPFARTLAVAGAGSLSVVALGALPHGEWLVVPAALAVAWLALRFGLSTADRTALGGAGRRLRVAPDIR</sequence>